<evidence type="ECO:0000256" key="3">
    <source>
        <dbReference type="ARBA" id="ARBA00023098"/>
    </source>
</evidence>
<protein>
    <submittedName>
        <fullName evidence="5">Unannotated protein</fullName>
    </submittedName>
</protein>
<dbReference type="EMBL" id="CAFBMX010000003">
    <property type="protein sequence ID" value="CAB4922546.1"/>
    <property type="molecule type" value="Genomic_DNA"/>
</dbReference>
<feature type="domain" description="PNPLA" evidence="4">
    <location>
        <begin position="53"/>
        <end position="224"/>
    </location>
</feature>
<dbReference type="Pfam" id="PF01734">
    <property type="entry name" value="Patatin"/>
    <property type="match status" value="1"/>
</dbReference>
<evidence type="ECO:0000259" key="4">
    <source>
        <dbReference type="PROSITE" id="PS51635"/>
    </source>
</evidence>
<proteinExistence type="predicted"/>
<accession>A0A6J7HV31</accession>
<keyword evidence="3" id="KW-0443">Lipid metabolism</keyword>
<evidence type="ECO:0000313" key="5">
    <source>
        <dbReference type="EMBL" id="CAB4922546.1"/>
    </source>
</evidence>
<dbReference type="InterPro" id="IPR002641">
    <property type="entry name" value="PNPLA_dom"/>
</dbReference>
<dbReference type="AlphaFoldDB" id="A0A6J7HV31"/>
<dbReference type="GO" id="GO:0016042">
    <property type="term" value="P:lipid catabolic process"/>
    <property type="evidence" value="ECO:0007669"/>
    <property type="project" value="UniProtKB-KW"/>
</dbReference>
<dbReference type="PROSITE" id="PS51635">
    <property type="entry name" value="PNPLA"/>
    <property type="match status" value="1"/>
</dbReference>
<reference evidence="5" key="1">
    <citation type="submission" date="2020-05" db="EMBL/GenBank/DDBJ databases">
        <authorList>
            <person name="Chiriac C."/>
            <person name="Salcher M."/>
            <person name="Ghai R."/>
            <person name="Kavagutti S V."/>
        </authorList>
    </citation>
    <scope>NUCLEOTIDE SEQUENCE</scope>
</reference>
<evidence type="ECO:0000256" key="1">
    <source>
        <dbReference type="ARBA" id="ARBA00022801"/>
    </source>
</evidence>
<dbReference type="PANTHER" id="PTHR14226:SF64">
    <property type="entry name" value="PNPLA DOMAIN-CONTAINING PROTEIN"/>
    <property type="match status" value="1"/>
</dbReference>
<keyword evidence="1" id="KW-0378">Hydrolase</keyword>
<organism evidence="5">
    <name type="scientific">freshwater metagenome</name>
    <dbReference type="NCBI Taxonomy" id="449393"/>
    <lineage>
        <taxon>unclassified sequences</taxon>
        <taxon>metagenomes</taxon>
        <taxon>ecological metagenomes</taxon>
    </lineage>
</organism>
<dbReference type="SUPFAM" id="SSF52151">
    <property type="entry name" value="FabD/lysophospholipase-like"/>
    <property type="match status" value="1"/>
</dbReference>
<dbReference type="InterPro" id="IPR050301">
    <property type="entry name" value="NTE"/>
</dbReference>
<dbReference type="PANTHER" id="PTHR14226">
    <property type="entry name" value="NEUROPATHY TARGET ESTERASE/SWISS CHEESE D.MELANOGASTER"/>
    <property type="match status" value="1"/>
</dbReference>
<dbReference type="Gene3D" id="3.40.1090.10">
    <property type="entry name" value="Cytosolic phospholipase A2 catalytic domain"/>
    <property type="match status" value="2"/>
</dbReference>
<name>A0A6J7HV31_9ZZZZ</name>
<keyword evidence="2" id="KW-0442">Lipid degradation</keyword>
<sequence length="352" mass="36484">MPRTSALQEAVLHGGDVPHRTDLRGHPVVELLLRRIAEGSVPGARRDPYVLALAVEGGGMRGVVSAGMVTALSYLGARHAFDIAIGVSAGASNAFALVAGTDDAVAAAYSGACIDGPFLSVRRALLGRGPLMDLEHLVDDIVVGRDDSRIAAAASSGVRLGFLATEVERAEPVVLENFADGTELRRALRASSLLPGIAGAPAELRGRRWVDGTITQSIPYPAAIACGATHVLALQTRPVGVPLRAPRGPERVLVARALRRLGPQVEAAFAERPARYAAAVAELAARSHDEAGPVHMATVRPAAGTPPVGQLERNRARLLAGGRAGAAAVHLALEGTRPWLDGRLRVTTGGAV</sequence>
<dbReference type="GO" id="GO:0016787">
    <property type="term" value="F:hydrolase activity"/>
    <property type="evidence" value="ECO:0007669"/>
    <property type="project" value="UniProtKB-KW"/>
</dbReference>
<gene>
    <name evidence="5" type="ORF">UFOPK3674_00628</name>
</gene>
<evidence type="ECO:0000256" key="2">
    <source>
        <dbReference type="ARBA" id="ARBA00022963"/>
    </source>
</evidence>
<dbReference type="InterPro" id="IPR016035">
    <property type="entry name" value="Acyl_Trfase/lysoPLipase"/>
</dbReference>